<feature type="domain" description="LTD" evidence="3">
    <location>
        <begin position="55"/>
        <end position="215"/>
    </location>
</feature>
<protein>
    <submittedName>
        <fullName evidence="4">Extracellular nuclease</fullName>
    </submittedName>
</protein>
<feature type="signal peptide" evidence="2">
    <location>
        <begin position="1"/>
        <end position="24"/>
    </location>
</feature>
<dbReference type="RefSeq" id="WP_052374218.1">
    <property type="nucleotide sequence ID" value="NZ_ASRX01000006.1"/>
</dbReference>
<accession>A0A017TH55</accession>
<evidence type="ECO:0000313" key="5">
    <source>
        <dbReference type="Proteomes" id="UP000019678"/>
    </source>
</evidence>
<dbReference type="Pfam" id="PF00932">
    <property type="entry name" value="LTD"/>
    <property type="match status" value="1"/>
</dbReference>
<feature type="region of interest" description="Disordered" evidence="1">
    <location>
        <begin position="224"/>
        <end position="252"/>
    </location>
</feature>
<dbReference type="InterPro" id="IPR036415">
    <property type="entry name" value="Lamin_tail_dom_sf"/>
</dbReference>
<dbReference type="PROSITE" id="PS51257">
    <property type="entry name" value="PROKAR_LIPOPROTEIN"/>
    <property type="match status" value="1"/>
</dbReference>
<evidence type="ECO:0000259" key="3">
    <source>
        <dbReference type="PROSITE" id="PS51841"/>
    </source>
</evidence>
<reference evidence="4 5" key="1">
    <citation type="submission" date="2013-05" db="EMBL/GenBank/DDBJ databases">
        <title>Genome assembly of Chondromyces apiculatus DSM 436.</title>
        <authorList>
            <person name="Sharma G."/>
            <person name="Khatri I."/>
            <person name="Kaur C."/>
            <person name="Mayilraj S."/>
            <person name="Subramanian S."/>
        </authorList>
    </citation>
    <scope>NUCLEOTIDE SEQUENCE [LARGE SCALE GENOMIC DNA]</scope>
    <source>
        <strain evidence="4 5">DSM 436</strain>
    </source>
</reference>
<feature type="compositionally biased region" description="Gly residues" evidence="1">
    <location>
        <begin position="37"/>
        <end position="52"/>
    </location>
</feature>
<evidence type="ECO:0000313" key="4">
    <source>
        <dbReference type="EMBL" id="EYF07951.1"/>
    </source>
</evidence>
<comment type="caution">
    <text evidence="4">The sequence shown here is derived from an EMBL/GenBank/DDBJ whole genome shotgun (WGS) entry which is preliminary data.</text>
</comment>
<dbReference type="SUPFAM" id="SSF74853">
    <property type="entry name" value="Lamin A/C globular tail domain"/>
    <property type="match status" value="1"/>
</dbReference>
<dbReference type="Proteomes" id="UP000019678">
    <property type="component" value="Unassembled WGS sequence"/>
</dbReference>
<dbReference type="InterPro" id="IPR001322">
    <property type="entry name" value="Lamin_tail_dom"/>
</dbReference>
<name>A0A017TH55_9BACT</name>
<dbReference type="PROSITE" id="PS51841">
    <property type="entry name" value="LTD"/>
    <property type="match status" value="1"/>
</dbReference>
<organism evidence="4 5">
    <name type="scientific">Chondromyces apiculatus DSM 436</name>
    <dbReference type="NCBI Taxonomy" id="1192034"/>
    <lineage>
        <taxon>Bacteria</taxon>
        <taxon>Pseudomonadati</taxon>
        <taxon>Myxococcota</taxon>
        <taxon>Polyangia</taxon>
        <taxon>Polyangiales</taxon>
        <taxon>Polyangiaceae</taxon>
        <taxon>Chondromyces</taxon>
    </lineage>
</organism>
<dbReference type="EMBL" id="ASRX01000006">
    <property type="protein sequence ID" value="EYF07951.1"/>
    <property type="molecule type" value="Genomic_DNA"/>
</dbReference>
<keyword evidence="5" id="KW-1185">Reference proteome</keyword>
<evidence type="ECO:0000256" key="2">
    <source>
        <dbReference type="SAM" id="SignalP"/>
    </source>
</evidence>
<dbReference type="OrthoDB" id="5506628at2"/>
<dbReference type="eggNOG" id="COG2374">
    <property type="taxonomic scope" value="Bacteria"/>
</dbReference>
<feature type="region of interest" description="Disordered" evidence="1">
    <location>
        <begin position="28"/>
        <end position="52"/>
    </location>
</feature>
<proteinExistence type="predicted"/>
<keyword evidence="2" id="KW-0732">Signal</keyword>
<feature type="chain" id="PRO_5001500328" evidence="2">
    <location>
        <begin position="25"/>
        <end position="301"/>
    </location>
</feature>
<gene>
    <name evidence="4" type="ORF">CAP_6973</name>
</gene>
<dbReference type="STRING" id="1192034.CAP_6973"/>
<dbReference type="AlphaFoldDB" id="A0A017TH55"/>
<sequence>MLLTARRTSLALVFLTALASAAFSACGGDDDGNNPTGSGGDTGVGGAGGAGGGASGAPEHLLISEVMLSVDPAEFVEIWNPTDAEVDLTDHYLSDNGTYHRIATGTPFTPAGSPGLDFLVQFPPGTRIAAGATLTLAAHPDFEAEHGRCADLALTSAPVSCSTGTPTPPMIAPENGALGSMPGLLTNDGEMVVLFTWSGVEDEPVRDVDYVAWGADLGSSEIVDKSTLPGYSGDTPAENQKLAPLAGTDESLERCRLESGETTKGGNGITGHNETSEDFAASFVVTATPSPGAVNPCLDAL</sequence>
<evidence type="ECO:0000256" key="1">
    <source>
        <dbReference type="SAM" id="MobiDB-lite"/>
    </source>
</evidence>